<dbReference type="WBParaSite" id="PSAMB.scaffold151size71999.g2797.t1">
    <property type="protein sequence ID" value="PSAMB.scaffold151size71999.g2797.t1"/>
    <property type="gene ID" value="PSAMB.scaffold151size71999.g2797"/>
</dbReference>
<feature type="compositionally biased region" description="Low complexity" evidence="1">
    <location>
        <begin position="119"/>
        <end position="142"/>
    </location>
</feature>
<feature type="compositionally biased region" description="Low complexity" evidence="1">
    <location>
        <begin position="80"/>
        <end position="89"/>
    </location>
</feature>
<name>A0A914V433_9BILA</name>
<evidence type="ECO:0000313" key="3">
    <source>
        <dbReference type="WBParaSite" id="PSAMB.scaffold151size71999.g2797.t1"/>
    </source>
</evidence>
<protein>
    <submittedName>
        <fullName evidence="3">Uncharacterized protein</fullName>
    </submittedName>
</protein>
<evidence type="ECO:0000313" key="2">
    <source>
        <dbReference type="Proteomes" id="UP000887566"/>
    </source>
</evidence>
<evidence type="ECO:0000256" key="1">
    <source>
        <dbReference type="SAM" id="MobiDB-lite"/>
    </source>
</evidence>
<accession>A0A914V433</accession>
<keyword evidence="2" id="KW-1185">Reference proteome</keyword>
<dbReference type="Proteomes" id="UP000887566">
    <property type="component" value="Unplaced"/>
</dbReference>
<dbReference type="AlphaFoldDB" id="A0A914V433"/>
<feature type="compositionally biased region" description="Basic and acidic residues" evidence="1">
    <location>
        <begin position="103"/>
        <end position="112"/>
    </location>
</feature>
<feature type="region of interest" description="Disordered" evidence="1">
    <location>
        <begin position="1"/>
        <end position="142"/>
    </location>
</feature>
<proteinExistence type="predicted"/>
<sequence length="254" mass="27400">MSGGTNREEAGNVGVFQVTERTRQREQTTGRMGKAPGGLRARHNPPLPFSRSINASQHRRRVERGRAETRGGRKKRSNGRGRPSTSASAGERRGAGKKRARREGRSTDFDAKRVRRQRSGSASTGSASPSSKTPPTTLPPHSMRIITLDRRPTAASSVDANNRAHKIDTEGPPAAVAIEAVARVLRCGAQLRRPGQSGAIRFAPVNIRATTSASSSGGGSNSVRLPRAPINLHRPLRYENLNRCRMRHLANSGG</sequence>
<feature type="compositionally biased region" description="Basic and acidic residues" evidence="1">
    <location>
        <begin position="1"/>
        <end position="10"/>
    </location>
</feature>
<reference evidence="3" key="1">
    <citation type="submission" date="2022-11" db="UniProtKB">
        <authorList>
            <consortium name="WormBaseParasite"/>
        </authorList>
    </citation>
    <scope>IDENTIFICATION</scope>
</reference>
<organism evidence="2 3">
    <name type="scientific">Plectus sambesii</name>
    <dbReference type="NCBI Taxonomy" id="2011161"/>
    <lineage>
        <taxon>Eukaryota</taxon>
        <taxon>Metazoa</taxon>
        <taxon>Ecdysozoa</taxon>
        <taxon>Nematoda</taxon>
        <taxon>Chromadorea</taxon>
        <taxon>Plectida</taxon>
        <taxon>Plectina</taxon>
        <taxon>Plectoidea</taxon>
        <taxon>Plectidae</taxon>
        <taxon>Plectus</taxon>
    </lineage>
</organism>